<gene>
    <name evidence="1" type="ORF">MKW35_17735</name>
</gene>
<evidence type="ECO:0000313" key="2">
    <source>
        <dbReference type="Proteomes" id="UP001156141"/>
    </source>
</evidence>
<comment type="caution">
    <text evidence="1">The sequence shown here is derived from an EMBL/GenBank/DDBJ whole genome shotgun (WGS) entry which is preliminary data.</text>
</comment>
<dbReference type="EMBL" id="JAKVQD010000398">
    <property type="protein sequence ID" value="MCH4554466.1"/>
    <property type="molecule type" value="Genomic_DNA"/>
</dbReference>
<evidence type="ECO:0000313" key="1">
    <source>
        <dbReference type="EMBL" id="MCH4554466.1"/>
    </source>
</evidence>
<reference evidence="1" key="1">
    <citation type="submission" date="2022-02" db="EMBL/GenBank/DDBJ databases">
        <title>Aestuariibaculum sp., a marine bacterium isolated from sediment in Guangxi.</title>
        <authorList>
            <person name="Ying J."/>
        </authorList>
    </citation>
    <scope>NUCLEOTIDE SEQUENCE</scope>
    <source>
        <strain evidence="1">L182</strain>
    </source>
</reference>
<organism evidence="1 2">
    <name type="scientific">Aestuariibaculum lutulentum</name>
    <dbReference type="NCBI Taxonomy" id="2920935"/>
    <lineage>
        <taxon>Bacteria</taxon>
        <taxon>Pseudomonadati</taxon>
        <taxon>Bacteroidota</taxon>
        <taxon>Flavobacteriia</taxon>
        <taxon>Flavobacteriales</taxon>
        <taxon>Flavobacteriaceae</taxon>
    </lineage>
</organism>
<dbReference type="InterPro" id="IPR023296">
    <property type="entry name" value="Glyco_hydro_beta-prop_sf"/>
</dbReference>
<proteinExistence type="predicted"/>
<name>A0ABS9RNE7_9FLAO</name>
<keyword evidence="2" id="KW-1185">Reference proteome</keyword>
<dbReference type="SUPFAM" id="SSF75005">
    <property type="entry name" value="Arabinanase/levansucrase/invertase"/>
    <property type="match status" value="1"/>
</dbReference>
<feature type="non-terminal residue" evidence="1">
    <location>
        <position position="77"/>
    </location>
</feature>
<protein>
    <submittedName>
        <fullName evidence="1">Uncharacterized protein</fullName>
    </submittedName>
</protein>
<dbReference type="RefSeq" id="WP_240575934.1">
    <property type="nucleotide sequence ID" value="NZ_JAKVQD010000398.1"/>
</dbReference>
<feature type="non-terminal residue" evidence="1">
    <location>
        <position position="1"/>
    </location>
</feature>
<dbReference type="Proteomes" id="UP001156141">
    <property type="component" value="Unassembled WGS sequence"/>
</dbReference>
<accession>A0ABS9RNE7</accession>
<sequence>PVIKAGDLRARGLWNDPSVIATPDGYVMYLTTSTGEAFKPPVLPFRAVSRDGRSWRLSPDRPLLSAAGSPYASIETP</sequence>